<evidence type="ECO:0000313" key="1">
    <source>
        <dbReference type="EMBL" id="CAG8464381.1"/>
    </source>
</evidence>
<proteinExistence type="predicted"/>
<dbReference type="AlphaFoldDB" id="A0A9N8VS11"/>
<protein>
    <submittedName>
        <fullName evidence="1">18768_t:CDS:1</fullName>
    </submittedName>
    <submittedName>
        <fullName evidence="2">18769_t:CDS:1</fullName>
    </submittedName>
</protein>
<dbReference type="EMBL" id="CAJVPY010000304">
    <property type="protein sequence ID" value="CAG8464381.1"/>
    <property type="molecule type" value="Genomic_DNA"/>
</dbReference>
<keyword evidence="3" id="KW-1185">Reference proteome</keyword>
<comment type="caution">
    <text evidence="2">The sequence shown here is derived from an EMBL/GenBank/DDBJ whole genome shotgun (WGS) entry which is preliminary data.</text>
</comment>
<name>A0A9N8VS11_9GLOM</name>
<dbReference type="Proteomes" id="UP000789405">
    <property type="component" value="Unassembled WGS sequence"/>
</dbReference>
<accession>A0A9N8VS11</accession>
<reference evidence="2" key="1">
    <citation type="submission" date="2021-06" db="EMBL/GenBank/DDBJ databases">
        <authorList>
            <person name="Kallberg Y."/>
            <person name="Tangrot J."/>
            <person name="Rosling A."/>
        </authorList>
    </citation>
    <scope>NUCLEOTIDE SEQUENCE</scope>
    <source>
        <strain evidence="2">MA453B</strain>
    </source>
</reference>
<dbReference type="EMBL" id="CAJVPY010000304">
    <property type="protein sequence ID" value="CAG8464403.1"/>
    <property type="molecule type" value="Genomic_DNA"/>
</dbReference>
<sequence>MTQLLTWSNALSEFSTSTPTCTAKAYSLAIHTQELQNHTLINSNITTTCRIRMTVISSIPKR</sequence>
<evidence type="ECO:0000313" key="2">
    <source>
        <dbReference type="EMBL" id="CAG8464403.1"/>
    </source>
</evidence>
<gene>
    <name evidence="1" type="ORF">DERYTH_LOCUS1159</name>
    <name evidence="2" type="ORF">DERYTH_LOCUS1160</name>
</gene>
<organism evidence="2 3">
    <name type="scientific">Dentiscutata erythropus</name>
    <dbReference type="NCBI Taxonomy" id="1348616"/>
    <lineage>
        <taxon>Eukaryota</taxon>
        <taxon>Fungi</taxon>
        <taxon>Fungi incertae sedis</taxon>
        <taxon>Mucoromycota</taxon>
        <taxon>Glomeromycotina</taxon>
        <taxon>Glomeromycetes</taxon>
        <taxon>Diversisporales</taxon>
        <taxon>Gigasporaceae</taxon>
        <taxon>Dentiscutata</taxon>
    </lineage>
</organism>
<evidence type="ECO:0000313" key="3">
    <source>
        <dbReference type="Proteomes" id="UP000789405"/>
    </source>
</evidence>